<evidence type="ECO:0000313" key="1">
    <source>
        <dbReference type="EMBL" id="KAK7005796.1"/>
    </source>
</evidence>
<keyword evidence="2" id="KW-1185">Reference proteome</keyword>
<comment type="caution">
    <text evidence="1">The sequence shown here is derived from an EMBL/GenBank/DDBJ whole genome shotgun (WGS) entry which is preliminary data.</text>
</comment>
<dbReference type="AlphaFoldDB" id="A0AAW0A9H9"/>
<accession>A0AAW0A9H9</accession>
<dbReference type="EMBL" id="JAWWNJ010000077">
    <property type="protein sequence ID" value="KAK7005796.1"/>
    <property type="molecule type" value="Genomic_DNA"/>
</dbReference>
<proteinExistence type="predicted"/>
<gene>
    <name evidence="1" type="ORF">R3P38DRAFT_3039640</name>
</gene>
<name>A0AAW0A9H9_9AGAR</name>
<sequence length="249" mass="27709">MCCVPAGSDILLEADPFAQIEQAVQDSGAAAAPYLESPHARMDKTIVELIYNAPFPPAARSHLESLLIAAAKPLELLDFKTSNPSEFYNELSLPDLLKCRKFSFGPNPYVLVADGRTLQELNGNGAVVPTIQVVLANSFTPMQEWQAYKGPGDLGFLAPFVRLALLRAMMEERVRLDRYTTVWFWEDDKKLTSESQYNDSMWQMKALRATPNGAHYACVVYTVKDRNAMHALYSTEAAKTDGVFHGLKD</sequence>
<evidence type="ECO:0000313" key="2">
    <source>
        <dbReference type="Proteomes" id="UP001362999"/>
    </source>
</evidence>
<protein>
    <submittedName>
        <fullName evidence="1">Uncharacterized protein</fullName>
    </submittedName>
</protein>
<dbReference type="Proteomes" id="UP001362999">
    <property type="component" value="Unassembled WGS sequence"/>
</dbReference>
<organism evidence="1 2">
    <name type="scientific">Favolaschia claudopus</name>
    <dbReference type="NCBI Taxonomy" id="2862362"/>
    <lineage>
        <taxon>Eukaryota</taxon>
        <taxon>Fungi</taxon>
        <taxon>Dikarya</taxon>
        <taxon>Basidiomycota</taxon>
        <taxon>Agaricomycotina</taxon>
        <taxon>Agaricomycetes</taxon>
        <taxon>Agaricomycetidae</taxon>
        <taxon>Agaricales</taxon>
        <taxon>Marasmiineae</taxon>
        <taxon>Mycenaceae</taxon>
        <taxon>Favolaschia</taxon>
    </lineage>
</organism>
<reference evidence="1 2" key="1">
    <citation type="journal article" date="2024" name="J Genomics">
        <title>Draft genome sequencing and assembly of Favolaschia claudopus CIRM-BRFM 2984 isolated from oak limbs.</title>
        <authorList>
            <person name="Navarro D."/>
            <person name="Drula E."/>
            <person name="Chaduli D."/>
            <person name="Cazenave R."/>
            <person name="Ahrendt S."/>
            <person name="Wang J."/>
            <person name="Lipzen A."/>
            <person name="Daum C."/>
            <person name="Barry K."/>
            <person name="Grigoriev I.V."/>
            <person name="Favel A."/>
            <person name="Rosso M.N."/>
            <person name="Martin F."/>
        </authorList>
    </citation>
    <scope>NUCLEOTIDE SEQUENCE [LARGE SCALE GENOMIC DNA]</scope>
    <source>
        <strain evidence="1 2">CIRM-BRFM 2984</strain>
    </source>
</reference>